<feature type="compositionally biased region" description="Basic and acidic residues" evidence="1">
    <location>
        <begin position="116"/>
        <end position="138"/>
    </location>
</feature>
<dbReference type="STRING" id="13616.ENSMODP00000009351"/>
<dbReference type="GO" id="GO:0051225">
    <property type="term" value="P:spindle assembly"/>
    <property type="evidence" value="ECO:0000318"/>
    <property type="project" value="GO_Central"/>
</dbReference>
<keyword evidence="3" id="KW-1185">Reference proteome</keyword>
<feature type="region of interest" description="Disordered" evidence="1">
    <location>
        <begin position="106"/>
        <end position="138"/>
    </location>
</feature>
<dbReference type="GeneTree" id="ENSGT00390000003937"/>
<proteinExistence type="predicted"/>
<evidence type="ECO:0000256" key="1">
    <source>
        <dbReference type="SAM" id="MobiDB-lite"/>
    </source>
</evidence>
<dbReference type="HOGENOM" id="CLU_065168_1_0_1"/>
<dbReference type="Ensembl" id="ENSMODT00000009535.4">
    <property type="protein sequence ID" value="ENSMODP00000009351.4"/>
    <property type="gene ID" value="ENSMODG00000007539.4"/>
</dbReference>
<dbReference type="GO" id="GO:0070652">
    <property type="term" value="C:HAUS complex"/>
    <property type="evidence" value="ECO:0000318"/>
    <property type="project" value="GO_Central"/>
</dbReference>
<dbReference type="Bgee" id="ENSMODG00000007539">
    <property type="expression patterns" value="Expressed in hindlimb bud and 21 other cell types or tissues"/>
</dbReference>
<evidence type="ECO:0000313" key="2">
    <source>
        <dbReference type="Ensembl" id="ENSMODP00000009351.4"/>
    </source>
</evidence>
<dbReference type="eggNOG" id="ENOG502RYVK">
    <property type="taxonomic scope" value="Eukaryota"/>
</dbReference>
<reference evidence="2" key="3">
    <citation type="submission" date="2025-09" db="UniProtKB">
        <authorList>
            <consortium name="Ensembl"/>
        </authorList>
    </citation>
    <scope>IDENTIFICATION</scope>
</reference>
<evidence type="ECO:0000313" key="3">
    <source>
        <dbReference type="Proteomes" id="UP000002280"/>
    </source>
</evidence>
<accession>F7GAY3</accession>
<dbReference type="Proteomes" id="UP000002280">
    <property type="component" value="Chromosome X"/>
</dbReference>
<dbReference type="PANTHER" id="PTHR14352">
    <property type="entry name" value="HAUS AUGMIN-LIKE COMPLEX SUBUNIT 7"/>
    <property type="match status" value="1"/>
</dbReference>
<name>F7GAY3_MONDO</name>
<sequence>MLGGPMGSECERLERKGARAPRAPGKLILNQGISSMRPRIVPDIQVRSKPGMGKSMTPIIPLLTGEIPVIYNVYSVEENLQSLPKDYKMLLKKAFDPSLRKEVLDPKLNPLPADTDASRRRTKEDLHRTAMESKKSKVEELSDKLTKLTEMLQTHKEEVFSQKDGVNRLFWPNPVRPIVQSSPHHGKMSRQGNGPLGLILSDFHQLVTAFIHVFENELQDHCHRPAPHISPCGLLFQSVYETLTLFLQELKAVNEVTNTSEEVETKAEKPRREKAYLGGDTCMVTLVEKMKELKRIYEIFQDNPHTAGSKDGS</sequence>
<dbReference type="PANTHER" id="PTHR14352:SF2">
    <property type="entry name" value="HAUS AUGMIN-LIKE COMPLEX SUBUNIT 7"/>
    <property type="match status" value="1"/>
</dbReference>
<reference evidence="2 3" key="1">
    <citation type="journal article" date="2007" name="Nature">
        <title>Genome of the marsupial Monodelphis domestica reveals innovation in non-coding sequences.</title>
        <authorList>
            <person name="Mikkelsen T.S."/>
            <person name="Wakefield M.J."/>
            <person name="Aken B."/>
            <person name="Amemiya C.T."/>
            <person name="Chang J.L."/>
            <person name="Duke S."/>
            <person name="Garber M."/>
            <person name="Gentles A.J."/>
            <person name="Goodstadt L."/>
            <person name="Heger A."/>
            <person name="Jurka J."/>
            <person name="Kamal M."/>
            <person name="Mauceli E."/>
            <person name="Searle S.M."/>
            <person name="Sharpe T."/>
            <person name="Baker M.L."/>
            <person name="Batzer M.A."/>
            <person name="Benos P.V."/>
            <person name="Belov K."/>
            <person name="Clamp M."/>
            <person name="Cook A."/>
            <person name="Cuff J."/>
            <person name="Das R."/>
            <person name="Davidow L."/>
            <person name="Deakin J.E."/>
            <person name="Fazzari M.J."/>
            <person name="Glass J.L."/>
            <person name="Grabherr M."/>
            <person name="Greally J.M."/>
            <person name="Gu W."/>
            <person name="Hore T.A."/>
            <person name="Huttley G.A."/>
            <person name="Kleber M."/>
            <person name="Jirtle R.L."/>
            <person name="Koina E."/>
            <person name="Lee J.T."/>
            <person name="Mahony S."/>
            <person name="Marra M.A."/>
            <person name="Miller R.D."/>
            <person name="Nicholls R.D."/>
            <person name="Oda M."/>
            <person name="Papenfuss A.T."/>
            <person name="Parra Z.E."/>
            <person name="Pollock D.D."/>
            <person name="Ray D.A."/>
            <person name="Schein J.E."/>
            <person name="Speed T.P."/>
            <person name="Thompson K."/>
            <person name="VandeBerg J.L."/>
            <person name="Wade C.M."/>
            <person name="Walker J.A."/>
            <person name="Waters P.D."/>
            <person name="Webber C."/>
            <person name="Weidman J.R."/>
            <person name="Xie X."/>
            <person name="Zody M.C."/>
            <person name="Baldwin J."/>
            <person name="Abdouelleil A."/>
            <person name="Abdulkadir J."/>
            <person name="Abebe A."/>
            <person name="Abera B."/>
            <person name="Abreu J."/>
            <person name="Acer S.C."/>
            <person name="Aftuck L."/>
            <person name="Alexander A."/>
            <person name="An P."/>
            <person name="Anderson E."/>
            <person name="Anderson S."/>
            <person name="Arachi H."/>
            <person name="Azer M."/>
            <person name="Bachantsang P."/>
            <person name="Barry A."/>
            <person name="Bayul T."/>
            <person name="Berlin A."/>
            <person name="Bessette D."/>
            <person name="Bloom T."/>
            <person name="Bloom T."/>
            <person name="Boguslavskiy L."/>
            <person name="Bonnet C."/>
            <person name="Boukhgalter B."/>
            <person name="Bourzgui I."/>
            <person name="Brown A."/>
            <person name="Cahill P."/>
            <person name="Channer S."/>
            <person name="Cheshatsang Y."/>
            <person name="Chuda L."/>
            <person name="Citroen M."/>
            <person name="Collymore A."/>
            <person name="Cooke P."/>
            <person name="Costello M."/>
            <person name="D'Aco K."/>
            <person name="Daza R."/>
            <person name="De Haan G."/>
            <person name="DeGray S."/>
            <person name="DeMaso C."/>
            <person name="Dhargay N."/>
            <person name="Dooley K."/>
            <person name="Dooley E."/>
            <person name="Doricent M."/>
            <person name="Dorje P."/>
            <person name="Dorjee K."/>
            <person name="Dupes A."/>
            <person name="Elong R."/>
            <person name="Falk J."/>
            <person name="Farina A."/>
            <person name="Faro S."/>
            <person name="Ferguson D."/>
            <person name="Fisher S."/>
            <person name="Foley C.D."/>
            <person name="Franke A."/>
            <person name="Friedrich D."/>
            <person name="Gadbois L."/>
            <person name="Gearin G."/>
            <person name="Gearin C.R."/>
            <person name="Giannoukos G."/>
            <person name="Goode T."/>
            <person name="Graham J."/>
            <person name="Grandbois E."/>
            <person name="Grewal S."/>
            <person name="Gyaltsen K."/>
            <person name="Hafez N."/>
            <person name="Hagos B."/>
            <person name="Hall J."/>
            <person name="Henson C."/>
            <person name="Hollinger A."/>
            <person name="Honan T."/>
            <person name="Huard M.D."/>
            <person name="Hughes L."/>
            <person name="Hurhula B."/>
            <person name="Husby M.E."/>
            <person name="Kamat A."/>
            <person name="Kanga B."/>
            <person name="Kashin S."/>
            <person name="Khazanovich D."/>
            <person name="Kisner P."/>
            <person name="Lance K."/>
            <person name="Lara M."/>
            <person name="Lee W."/>
            <person name="Lennon N."/>
            <person name="Letendre F."/>
            <person name="LeVine R."/>
            <person name="Lipovsky A."/>
            <person name="Liu X."/>
            <person name="Liu J."/>
            <person name="Liu S."/>
            <person name="Lokyitsang T."/>
            <person name="Lokyitsang Y."/>
            <person name="Lubonja R."/>
            <person name="Lui A."/>
            <person name="MacDonald P."/>
            <person name="Magnisalis V."/>
            <person name="Maru K."/>
            <person name="Matthews C."/>
            <person name="McCusker W."/>
            <person name="McDonough S."/>
            <person name="Mehta T."/>
            <person name="Meldrim J."/>
            <person name="Meneus L."/>
            <person name="Mihai O."/>
            <person name="Mihalev A."/>
            <person name="Mihova T."/>
            <person name="Mittelman R."/>
            <person name="Mlenga V."/>
            <person name="Montmayeur A."/>
            <person name="Mulrain L."/>
            <person name="Navidi A."/>
            <person name="Naylor J."/>
            <person name="Negash T."/>
            <person name="Nguyen T."/>
            <person name="Nguyen N."/>
            <person name="Nicol R."/>
            <person name="Norbu C."/>
            <person name="Norbu N."/>
            <person name="Novod N."/>
            <person name="O'Neill B."/>
            <person name="Osman S."/>
            <person name="Markiewicz E."/>
            <person name="Oyono O.L."/>
            <person name="Patti C."/>
            <person name="Phunkhang P."/>
            <person name="Pierre F."/>
            <person name="Priest M."/>
            <person name="Raghuraman S."/>
            <person name="Rege F."/>
            <person name="Reyes R."/>
            <person name="Rise C."/>
            <person name="Rogov P."/>
            <person name="Ross K."/>
            <person name="Ryan E."/>
            <person name="Settipalli S."/>
            <person name="Shea T."/>
            <person name="Sherpa N."/>
            <person name="Shi L."/>
            <person name="Shih D."/>
            <person name="Sparrow T."/>
            <person name="Spaulding J."/>
            <person name="Stalker J."/>
            <person name="Stange-Thomann N."/>
            <person name="Stavropoulos S."/>
            <person name="Stone C."/>
            <person name="Strader C."/>
            <person name="Tesfaye S."/>
            <person name="Thomson T."/>
            <person name="Thoulutsang Y."/>
            <person name="Thoulutsang D."/>
            <person name="Topham K."/>
            <person name="Topping I."/>
            <person name="Tsamla T."/>
            <person name="Vassiliev H."/>
            <person name="Vo A."/>
            <person name="Wangchuk T."/>
            <person name="Wangdi T."/>
            <person name="Weiand M."/>
            <person name="Wilkinson J."/>
            <person name="Wilson A."/>
            <person name="Yadav S."/>
            <person name="Young G."/>
            <person name="Yu Q."/>
            <person name="Zembek L."/>
            <person name="Zhong D."/>
            <person name="Zimmer A."/>
            <person name="Zwirko Z."/>
            <person name="Jaffe D.B."/>
            <person name="Alvarez P."/>
            <person name="Brockman W."/>
            <person name="Butler J."/>
            <person name="Chin C."/>
            <person name="Gnerre S."/>
            <person name="MacCallum I."/>
            <person name="Graves J.A."/>
            <person name="Ponting C.P."/>
            <person name="Breen M."/>
            <person name="Samollow P.B."/>
            <person name="Lander E.S."/>
            <person name="Lindblad-Toh K."/>
        </authorList>
    </citation>
    <scope>NUCLEOTIDE SEQUENCE [LARGE SCALE GENOMIC DNA]</scope>
</reference>
<feature type="region of interest" description="Disordered" evidence="1">
    <location>
        <begin position="1"/>
        <end position="21"/>
    </location>
</feature>
<dbReference type="GO" id="GO:0031023">
    <property type="term" value="P:microtubule organizing center organization"/>
    <property type="evidence" value="ECO:0000318"/>
    <property type="project" value="GO_Central"/>
</dbReference>
<dbReference type="GO" id="GO:0051011">
    <property type="term" value="F:microtubule minus-end binding"/>
    <property type="evidence" value="ECO:0000318"/>
    <property type="project" value="GO_Central"/>
</dbReference>
<dbReference type="InterPro" id="IPR029711">
    <property type="entry name" value="Haus7-like"/>
</dbReference>
<dbReference type="InParanoid" id="F7GAY3"/>
<dbReference type="AlphaFoldDB" id="F7GAY3"/>
<organism evidence="2 3">
    <name type="scientific">Monodelphis domestica</name>
    <name type="common">Gray short-tailed opossum</name>
    <dbReference type="NCBI Taxonomy" id="13616"/>
    <lineage>
        <taxon>Eukaryota</taxon>
        <taxon>Metazoa</taxon>
        <taxon>Chordata</taxon>
        <taxon>Craniata</taxon>
        <taxon>Vertebrata</taxon>
        <taxon>Euteleostomi</taxon>
        <taxon>Mammalia</taxon>
        <taxon>Metatheria</taxon>
        <taxon>Didelphimorphia</taxon>
        <taxon>Didelphidae</taxon>
        <taxon>Monodelphis</taxon>
    </lineage>
</organism>
<reference evidence="2" key="2">
    <citation type="submission" date="2025-08" db="UniProtKB">
        <authorList>
            <consortium name="Ensembl"/>
        </authorList>
    </citation>
    <scope>IDENTIFICATION</scope>
</reference>
<protein>
    <submittedName>
        <fullName evidence="2">Uncharacterized protein</fullName>
    </submittedName>
</protein>